<evidence type="ECO:0000256" key="3">
    <source>
        <dbReference type="ARBA" id="ARBA00061607"/>
    </source>
</evidence>
<name>A0A6N9PZZ7_9BACL</name>
<dbReference type="PANTHER" id="PTHR42759">
    <property type="entry name" value="MOXR FAMILY PROTEIN"/>
    <property type="match status" value="1"/>
</dbReference>
<dbReference type="InterPro" id="IPR050764">
    <property type="entry name" value="CbbQ/NirQ/NorQ/GpvN"/>
</dbReference>
<evidence type="ECO:0000256" key="2">
    <source>
        <dbReference type="ARBA" id="ARBA00022840"/>
    </source>
</evidence>
<evidence type="ECO:0000313" key="7">
    <source>
        <dbReference type="Proteomes" id="UP000448943"/>
    </source>
</evidence>
<dbReference type="PIRSF" id="PIRSF002849">
    <property type="entry name" value="AAA_ATPase_chaperone_MoxR_prd"/>
    <property type="match status" value="1"/>
</dbReference>
<dbReference type="Proteomes" id="UP000448943">
    <property type="component" value="Unassembled WGS sequence"/>
</dbReference>
<dbReference type="OrthoDB" id="9808397at2"/>
<organism evidence="6 7">
    <name type="scientific">Chengkuizengella marina</name>
    <dbReference type="NCBI Taxonomy" id="2507566"/>
    <lineage>
        <taxon>Bacteria</taxon>
        <taxon>Bacillati</taxon>
        <taxon>Bacillota</taxon>
        <taxon>Bacilli</taxon>
        <taxon>Bacillales</taxon>
        <taxon>Paenibacillaceae</taxon>
        <taxon>Chengkuizengella</taxon>
    </lineage>
</organism>
<keyword evidence="7" id="KW-1185">Reference proteome</keyword>
<dbReference type="AlphaFoldDB" id="A0A6N9PZZ7"/>
<dbReference type="Gene3D" id="3.40.50.300">
    <property type="entry name" value="P-loop containing nucleotide triphosphate hydrolases"/>
    <property type="match status" value="1"/>
</dbReference>
<reference evidence="6 7" key="1">
    <citation type="submission" date="2019-01" db="EMBL/GenBank/DDBJ databases">
        <title>Chengkuizengella sp. nov., isolated from deep-sea sediment of East Pacific Ocean.</title>
        <authorList>
            <person name="Yang J."/>
            <person name="Lai Q."/>
            <person name="Shao Z."/>
        </authorList>
    </citation>
    <scope>NUCLEOTIDE SEQUENCE [LARGE SCALE GENOMIC DNA]</scope>
    <source>
        <strain evidence="6 7">YPA3-1-1</strain>
    </source>
</reference>
<dbReference type="InterPro" id="IPR011703">
    <property type="entry name" value="ATPase_AAA-3"/>
</dbReference>
<evidence type="ECO:0000259" key="4">
    <source>
        <dbReference type="Pfam" id="PF07726"/>
    </source>
</evidence>
<dbReference type="EMBL" id="SIJB01000015">
    <property type="protein sequence ID" value="NBI28567.1"/>
    <property type="molecule type" value="Genomic_DNA"/>
</dbReference>
<dbReference type="PANTHER" id="PTHR42759:SF5">
    <property type="entry name" value="METHANOL DEHYDROGENASE REGULATOR"/>
    <property type="match status" value="1"/>
</dbReference>
<keyword evidence="1" id="KW-0547">Nucleotide-binding</keyword>
<sequence>MIERVIQNIEKVIIGKRDSIEKVLIAFISQGHVLIEDIPGVGKTMLVRALAKSIDCSFNRIQFTPDLLPTDITGISMYNQKTRDFEFRPGPLMSNIVLADEINRASAKTQSALLEAMAEKSLTVDRTTYKLPAPFLILATQNPYEYEGTYVLPEAQMDRFLMKIHLGYPRKEQEVSMLERVQKDHPIETLKTVLFKEEIVELQKQAKLIHVDGALREYIVQISEATRRHPHLLLGVSPRASIDLMKASQAIALIRGRNYVIPDDIKELIIPLFAHRVMLKQNLDMTDVSSTSILIKLRDELPIPTLKYVSLG</sequence>
<proteinExistence type="inferred from homology"/>
<dbReference type="InterPro" id="IPR027417">
    <property type="entry name" value="P-loop_NTPase"/>
</dbReference>
<dbReference type="Gene3D" id="1.10.8.80">
    <property type="entry name" value="Magnesium chelatase subunit I, C-Terminal domain"/>
    <property type="match status" value="1"/>
</dbReference>
<dbReference type="FunFam" id="3.40.50.300:FF:000640">
    <property type="entry name" value="MoxR family ATPase"/>
    <property type="match status" value="1"/>
</dbReference>
<evidence type="ECO:0000256" key="1">
    <source>
        <dbReference type="ARBA" id="ARBA00022741"/>
    </source>
</evidence>
<dbReference type="InterPro" id="IPR041628">
    <property type="entry name" value="ChlI/MoxR_AAA_lid"/>
</dbReference>
<keyword evidence="2" id="KW-0067">ATP-binding</keyword>
<dbReference type="SUPFAM" id="SSF52540">
    <property type="entry name" value="P-loop containing nucleoside triphosphate hydrolases"/>
    <property type="match status" value="1"/>
</dbReference>
<evidence type="ECO:0000313" key="6">
    <source>
        <dbReference type="EMBL" id="NBI28567.1"/>
    </source>
</evidence>
<accession>A0A6N9PZZ7</accession>
<dbReference type="Pfam" id="PF17863">
    <property type="entry name" value="AAA_lid_2"/>
    <property type="match status" value="1"/>
</dbReference>
<evidence type="ECO:0000259" key="5">
    <source>
        <dbReference type="Pfam" id="PF17863"/>
    </source>
</evidence>
<dbReference type="GO" id="GO:0016887">
    <property type="term" value="F:ATP hydrolysis activity"/>
    <property type="evidence" value="ECO:0007669"/>
    <property type="project" value="InterPro"/>
</dbReference>
<dbReference type="GO" id="GO:0005524">
    <property type="term" value="F:ATP binding"/>
    <property type="evidence" value="ECO:0007669"/>
    <property type="project" value="UniProtKB-KW"/>
</dbReference>
<comment type="similarity">
    <text evidence="3">Belongs to the MoxR family.</text>
</comment>
<dbReference type="Pfam" id="PF07726">
    <property type="entry name" value="AAA_3"/>
    <property type="match status" value="1"/>
</dbReference>
<gene>
    <name evidence="6" type="ORF">ERL59_06330</name>
</gene>
<feature type="domain" description="ATPase AAA-3" evidence="4">
    <location>
        <begin position="32"/>
        <end position="162"/>
    </location>
</feature>
<feature type="domain" description="ChlI/MoxR AAA lid" evidence="5">
    <location>
        <begin position="225"/>
        <end position="281"/>
    </location>
</feature>
<comment type="caution">
    <text evidence="6">The sequence shown here is derived from an EMBL/GenBank/DDBJ whole genome shotgun (WGS) entry which is preliminary data.</text>
</comment>
<protein>
    <submittedName>
        <fullName evidence="6">MoxR family ATPase</fullName>
    </submittedName>
</protein>